<comment type="caution">
    <text evidence="1">The sequence shown here is derived from an EMBL/GenBank/DDBJ whole genome shotgun (WGS) entry which is preliminary data.</text>
</comment>
<evidence type="ECO:0000313" key="1">
    <source>
        <dbReference type="EMBL" id="GJT01213.1"/>
    </source>
</evidence>
<evidence type="ECO:0000313" key="2">
    <source>
        <dbReference type="Proteomes" id="UP001151760"/>
    </source>
</evidence>
<keyword evidence="2" id="KW-1185">Reference proteome</keyword>
<sequence>MDYQQTKEYLPRVHRTRQMDEELRESYRTLEKRLEPFLTLNEPICPRFVLEFYHSLEVKRNKVKACTTYMLYYLTIGRKFNFTSMIIYRMEEVINKRKGHMPFAMILTRLYNHILDTNPQAIVPIARFTFHEHVMDPLDILRNPSKEKGKKIASPSVISSSSSSSYDNEAPSFLKFYDELSNNEDLTKAQREKRGMFKCLNRYVGTITKYLENIK</sequence>
<reference evidence="1" key="2">
    <citation type="submission" date="2022-01" db="EMBL/GenBank/DDBJ databases">
        <authorList>
            <person name="Yamashiro T."/>
            <person name="Shiraishi A."/>
            <person name="Satake H."/>
            <person name="Nakayama K."/>
        </authorList>
    </citation>
    <scope>NUCLEOTIDE SEQUENCE</scope>
</reference>
<dbReference type="EMBL" id="BQNB010012254">
    <property type="protein sequence ID" value="GJT01213.1"/>
    <property type="molecule type" value="Genomic_DNA"/>
</dbReference>
<proteinExistence type="predicted"/>
<name>A0ABQ5AJ67_9ASTR</name>
<accession>A0ABQ5AJ67</accession>
<organism evidence="1 2">
    <name type="scientific">Tanacetum coccineum</name>
    <dbReference type="NCBI Taxonomy" id="301880"/>
    <lineage>
        <taxon>Eukaryota</taxon>
        <taxon>Viridiplantae</taxon>
        <taxon>Streptophyta</taxon>
        <taxon>Embryophyta</taxon>
        <taxon>Tracheophyta</taxon>
        <taxon>Spermatophyta</taxon>
        <taxon>Magnoliopsida</taxon>
        <taxon>eudicotyledons</taxon>
        <taxon>Gunneridae</taxon>
        <taxon>Pentapetalae</taxon>
        <taxon>asterids</taxon>
        <taxon>campanulids</taxon>
        <taxon>Asterales</taxon>
        <taxon>Asteraceae</taxon>
        <taxon>Asteroideae</taxon>
        <taxon>Anthemideae</taxon>
        <taxon>Anthemidinae</taxon>
        <taxon>Tanacetum</taxon>
    </lineage>
</organism>
<dbReference type="Proteomes" id="UP001151760">
    <property type="component" value="Unassembled WGS sequence"/>
</dbReference>
<reference evidence="1" key="1">
    <citation type="journal article" date="2022" name="Int. J. Mol. Sci.">
        <title>Draft Genome of Tanacetum Coccineum: Genomic Comparison of Closely Related Tanacetum-Family Plants.</title>
        <authorList>
            <person name="Yamashiro T."/>
            <person name="Shiraishi A."/>
            <person name="Nakayama K."/>
            <person name="Satake H."/>
        </authorList>
    </citation>
    <scope>NUCLEOTIDE SEQUENCE</scope>
</reference>
<gene>
    <name evidence="1" type="ORF">Tco_0822382</name>
</gene>
<protein>
    <submittedName>
        <fullName evidence="1">Uncharacterized protein</fullName>
    </submittedName>
</protein>